<gene>
    <name evidence="3" type="ORF">HNQ96_001465</name>
</gene>
<sequence>MANAKPLALMTALARLTMPDFDHSEFNRILLEREVERFLYDEAELLDARQFSAWLDLLDDEFRLYVPITQNVRYDMKDQELSGEQRDMCWFDEGKETIRQRVEQIATGLHWAEEPRSRTTHMISNVRIKEVAGDEANGHVVSVSSAFLLYRNRGQIETDFLVGRRLDRLRRHEGSWKIERREVHLSQSVLLAKNLTTFF</sequence>
<evidence type="ECO:0000256" key="1">
    <source>
        <dbReference type="ARBA" id="ARBA00009570"/>
    </source>
</evidence>
<dbReference type="CDD" id="cd00667">
    <property type="entry name" value="ring_hydroxylating_dioxygenases_beta"/>
    <property type="match status" value="1"/>
</dbReference>
<keyword evidence="2" id="KW-0560">Oxidoreductase</keyword>
<dbReference type="PANTHER" id="PTHR41534">
    <property type="entry name" value="BLR3401 PROTEIN"/>
    <property type="match status" value="1"/>
</dbReference>
<dbReference type="EMBL" id="JACHGI010000002">
    <property type="protein sequence ID" value="MBB6465607.1"/>
    <property type="molecule type" value="Genomic_DNA"/>
</dbReference>
<dbReference type="AlphaFoldDB" id="A0A8E2BC99"/>
<organism evidence="3 4">
    <name type="scientific">Aminobacter carboxidus</name>
    <dbReference type="NCBI Taxonomy" id="376165"/>
    <lineage>
        <taxon>Bacteria</taxon>
        <taxon>Pseudomonadati</taxon>
        <taxon>Pseudomonadota</taxon>
        <taxon>Alphaproteobacteria</taxon>
        <taxon>Hyphomicrobiales</taxon>
        <taxon>Phyllobacteriaceae</taxon>
        <taxon>Aminobacter</taxon>
    </lineage>
</organism>
<dbReference type="Pfam" id="PF00866">
    <property type="entry name" value="Ring_hydroxyl_B"/>
    <property type="match status" value="1"/>
</dbReference>
<dbReference type="PANTHER" id="PTHR41534:SF2">
    <property type="entry name" value="3-PHENYLPROPIONATE_CINNAMIC ACID DIOXYGENASE SUBUNIT BETA"/>
    <property type="match status" value="1"/>
</dbReference>
<protein>
    <submittedName>
        <fullName evidence="3">3-phenylpropionate/cinnamic acid dioxygenase small subunit</fullName>
    </submittedName>
</protein>
<proteinExistence type="inferred from homology"/>
<keyword evidence="3" id="KW-0223">Dioxygenase</keyword>
<dbReference type="Gene3D" id="3.10.450.50">
    <property type="match status" value="1"/>
</dbReference>
<comment type="similarity">
    <text evidence="1">Belongs to the bacterial ring-hydroxylating dioxygenase beta subunit family.</text>
</comment>
<dbReference type="SUPFAM" id="SSF54427">
    <property type="entry name" value="NTF2-like"/>
    <property type="match status" value="1"/>
</dbReference>
<dbReference type="InterPro" id="IPR000391">
    <property type="entry name" value="Rng_hydr_dOase-bsu"/>
</dbReference>
<evidence type="ECO:0000256" key="2">
    <source>
        <dbReference type="ARBA" id="ARBA00023002"/>
    </source>
</evidence>
<dbReference type="Proteomes" id="UP000532373">
    <property type="component" value="Unassembled WGS sequence"/>
</dbReference>
<dbReference type="RefSeq" id="WP_210322208.1">
    <property type="nucleotide sequence ID" value="NZ_JACHGI010000002.1"/>
</dbReference>
<reference evidence="3 4" key="1">
    <citation type="submission" date="2020-08" db="EMBL/GenBank/DDBJ databases">
        <title>Genomic Encyclopedia of Type Strains, Phase IV (KMG-IV): sequencing the most valuable type-strain genomes for metagenomic binning, comparative biology and taxonomic classification.</title>
        <authorList>
            <person name="Goeker M."/>
        </authorList>
    </citation>
    <scope>NUCLEOTIDE SEQUENCE [LARGE SCALE GENOMIC DNA]</scope>
    <source>
        <strain evidence="3 4">DSM 17454</strain>
    </source>
</reference>
<evidence type="ECO:0000313" key="3">
    <source>
        <dbReference type="EMBL" id="MBB6465607.1"/>
    </source>
</evidence>
<comment type="caution">
    <text evidence="3">The sequence shown here is derived from an EMBL/GenBank/DDBJ whole genome shotgun (WGS) entry which is preliminary data.</text>
</comment>
<dbReference type="GO" id="GO:0019380">
    <property type="term" value="P:3-phenylpropionate catabolic process"/>
    <property type="evidence" value="ECO:0007669"/>
    <property type="project" value="TreeGrafter"/>
</dbReference>
<dbReference type="NCBIfam" id="NF007479">
    <property type="entry name" value="PRK10069.1"/>
    <property type="match status" value="1"/>
</dbReference>
<dbReference type="GO" id="GO:0051213">
    <property type="term" value="F:dioxygenase activity"/>
    <property type="evidence" value="ECO:0007669"/>
    <property type="project" value="UniProtKB-KW"/>
</dbReference>
<evidence type="ECO:0000313" key="4">
    <source>
        <dbReference type="Proteomes" id="UP000532373"/>
    </source>
</evidence>
<name>A0A8E2BC99_9HYPH</name>
<dbReference type="InterPro" id="IPR032710">
    <property type="entry name" value="NTF2-like_dom_sf"/>
</dbReference>
<accession>A0A8E2BC99</accession>